<dbReference type="GO" id="GO:0016887">
    <property type="term" value="F:ATP hydrolysis activity"/>
    <property type="evidence" value="ECO:0007669"/>
    <property type="project" value="InterPro"/>
</dbReference>
<keyword evidence="2" id="KW-0813">Transport</keyword>
<dbReference type="EMBL" id="SOCE01000001">
    <property type="protein sequence ID" value="TDU87672.1"/>
    <property type="molecule type" value="Genomic_DNA"/>
</dbReference>
<keyword evidence="5 12" id="KW-0812">Transmembrane</keyword>
<dbReference type="Pfam" id="PF00005">
    <property type="entry name" value="ABC_tran"/>
    <property type="match status" value="1"/>
</dbReference>
<comment type="caution">
    <text evidence="15">The sequence shown here is derived from an EMBL/GenBank/DDBJ whole genome shotgun (WGS) entry which is preliminary data.</text>
</comment>
<feature type="transmembrane region" description="Helical" evidence="12">
    <location>
        <begin position="306"/>
        <end position="328"/>
    </location>
</feature>
<dbReference type="PROSITE" id="PS50893">
    <property type="entry name" value="ABC_TRANSPORTER_2"/>
    <property type="match status" value="1"/>
</dbReference>
<evidence type="ECO:0000256" key="12">
    <source>
        <dbReference type="SAM" id="Phobius"/>
    </source>
</evidence>
<dbReference type="InterPro" id="IPR027417">
    <property type="entry name" value="P-loop_NTPase"/>
</dbReference>
<dbReference type="PROSITE" id="PS50929">
    <property type="entry name" value="ABC_TM1F"/>
    <property type="match status" value="1"/>
</dbReference>
<dbReference type="InterPro" id="IPR003439">
    <property type="entry name" value="ABC_transporter-like_ATP-bd"/>
</dbReference>
<gene>
    <name evidence="15" type="ORF">EV138_1199</name>
</gene>
<dbReference type="PANTHER" id="PTHR43394:SF1">
    <property type="entry name" value="ATP-BINDING CASSETTE SUB-FAMILY B MEMBER 10, MITOCHONDRIAL"/>
    <property type="match status" value="1"/>
</dbReference>
<evidence type="ECO:0000256" key="5">
    <source>
        <dbReference type="ARBA" id="ARBA00022692"/>
    </source>
</evidence>
<accession>A0A4R7T6Y9</accession>
<feature type="transmembrane region" description="Helical" evidence="12">
    <location>
        <begin position="193"/>
        <end position="216"/>
    </location>
</feature>
<dbReference type="Gene3D" id="1.20.1560.10">
    <property type="entry name" value="ABC transporter type 1, transmembrane domain"/>
    <property type="match status" value="1"/>
</dbReference>
<dbReference type="InterPro" id="IPR003593">
    <property type="entry name" value="AAA+_ATPase"/>
</dbReference>
<keyword evidence="9 12" id="KW-0472">Membrane</keyword>
<dbReference type="Gene3D" id="3.40.50.300">
    <property type="entry name" value="P-loop containing nucleotide triphosphate hydrolases"/>
    <property type="match status" value="1"/>
</dbReference>
<dbReference type="CDD" id="cd18543">
    <property type="entry name" value="ABC_6TM_Rv0194_D1_like"/>
    <property type="match status" value="1"/>
</dbReference>
<feature type="transmembrane region" description="Helical" evidence="12">
    <location>
        <begin position="82"/>
        <end position="107"/>
    </location>
</feature>
<dbReference type="InterPro" id="IPR039421">
    <property type="entry name" value="Type_1_exporter"/>
</dbReference>
<keyword evidence="3" id="KW-1003">Cell membrane</keyword>
<reference evidence="15 16" key="1">
    <citation type="submission" date="2019-03" db="EMBL/GenBank/DDBJ databases">
        <title>Genomic Encyclopedia of Type Strains, Phase III (KMG-III): the genomes of soil and plant-associated and newly described type strains.</title>
        <authorList>
            <person name="Whitman W."/>
        </authorList>
    </citation>
    <scope>NUCLEOTIDE SEQUENCE [LARGE SCALE GENOMIC DNA]</scope>
    <source>
        <strain evidence="15 16">VKM Ac-2575</strain>
    </source>
</reference>
<dbReference type="GO" id="GO:0015421">
    <property type="term" value="F:ABC-type oligopeptide transporter activity"/>
    <property type="evidence" value="ECO:0007669"/>
    <property type="project" value="TreeGrafter"/>
</dbReference>
<evidence type="ECO:0000313" key="15">
    <source>
        <dbReference type="EMBL" id="TDU87672.1"/>
    </source>
</evidence>
<dbReference type="GO" id="GO:0005886">
    <property type="term" value="C:plasma membrane"/>
    <property type="evidence" value="ECO:0007669"/>
    <property type="project" value="UniProtKB-SubCell"/>
</dbReference>
<feature type="transmembrane region" description="Helical" evidence="12">
    <location>
        <begin position="222"/>
        <end position="240"/>
    </location>
</feature>
<evidence type="ECO:0000256" key="9">
    <source>
        <dbReference type="ARBA" id="ARBA00023136"/>
    </source>
</evidence>
<evidence type="ECO:0000256" key="6">
    <source>
        <dbReference type="ARBA" id="ARBA00022741"/>
    </source>
</evidence>
<keyword evidence="16" id="KW-1185">Reference proteome</keyword>
<feature type="domain" description="ABC transmembrane type-1" evidence="14">
    <location>
        <begin position="83"/>
        <end position="365"/>
    </location>
</feature>
<comment type="similarity">
    <text evidence="10">Belongs to the ABC transporter superfamily. Siderophore-Fe(3+) uptake transporter (SIUT) (TC 3.A.1.21) family.</text>
</comment>
<keyword evidence="7 15" id="KW-0067">ATP-binding</keyword>
<keyword evidence="6" id="KW-0547">Nucleotide-binding</keyword>
<evidence type="ECO:0000256" key="7">
    <source>
        <dbReference type="ARBA" id="ARBA00022840"/>
    </source>
</evidence>
<dbReference type="GO" id="GO:0005524">
    <property type="term" value="F:ATP binding"/>
    <property type="evidence" value="ECO:0007669"/>
    <property type="project" value="UniProtKB-KW"/>
</dbReference>
<evidence type="ECO:0000256" key="8">
    <source>
        <dbReference type="ARBA" id="ARBA00022989"/>
    </source>
</evidence>
<evidence type="ECO:0000256" key="4">
    <source>
        <dbReference type="ARBA" id="ARBA00022519"/>
    </source>
</evidence>
<dbReference type="Proteomes" id="UP000295151">
    <property type="component" value="Unassembled WGS sequence"/>
</dbReference>
<protein>
    <submittedName>
        <fullName evidence="15">ATP-binding cassette subfamily B protein</fullName>
    </submittedName>
</protein>
<feature type="domain" description="ABC transporter" evidence="13">
    <location>
        <begin position="397"/>
        <end position="631"/>
    </location>
</feature>
<sequence length="638" mass="69948">MVHRGMEFGGQRLPIWGILEIAPFSGRRPPSVPSMLGSAPLQMPSEPPVKAPSIAAPSKRNHRRSQNLWRLRPYLRPHRWRLLTMFSTAILGVGVSLTVPLVTRAIIDGPVTRREISLLLPLGLLALGLSISEVLLVWMRRWAQSKTVSDLEATLRHDLYVRLQALPMEFHSRWQSGQLLSRVTSDLSIIRRFMGFGLLFLVINILQLVVVTILLLRLYWPLGVVVLVAAAPIIIVSLKFEKKYLAISRRVQDQQGDLATRIEESAVGFRVIKAFGRREHVKKQFDDGAVKLYDTSVDKVRLASRFWTFLEVIPNLTLVIVLLLGALAVGRHSITLGTLVAFITLMLSLIWPVESLGTILAMAQEAMTSADRISEILDTESTITDGPDELVNPRGHLRFENVSFRFSPDSDDVLHDINLDLPPGTTLALVGATGSGKTTLTALVPRLHDVTGGRITIDGHDVRDLTLASLRSAVASAFDDPTLFSMSARENITLGRPDASEEDVQQALKIAQATFANDLPWGLDTRVGEQGMSLSGGQRQRLALARAVLARPAVLVLDDTLSALDVHTEALVEEALRNVLAATTGIVVAHRASTVMLADQVALLQDGTITHVGTHGELLATVPAYRTLLAAEEEEVHA</sequence>
<keyword evidence="4" id="KW-0997">Cell inner membrane</keyword>
<dbReference type="Pfam" id="PF00664">
    <property type="entry name" value="ABC_membrane"/>
    <property type="match status" value="1"/>
</dbReference>
<dbReference type="PANTHER" id="PTHR43394">
    <property type="entry name" value="ATP-DEPENDENT PERMEASE MDL1, MITOCHONDRIAL"/>
    <property type="match status" value="1"/>
</dbReference>
<feature type="transmembrane region" description="Helical" evidence="12">
    <location>
        <begin position="334"/>
        <end position="353"/>
    </location>
</feature>
<dbReference type="SUPFAM" id="SSF90123">
    <property type="entry name" value="ABC transporter transmembrane region"/>
    <property type="match status" value="1"/>
</dbReference>
<dbReference type="SMART" id="SM00382">
    <property type="entry name" value="AAA"/>
    <property type="match status" value="1"/>
</dbReference>
<evidence type="ECO:0000256" key="2">
    <source>
        <dbReference type="ARBA" id="ARBA00022448"/>
    </source>
</evidence>
<keyword evidence="8 12" id="KW-1133">Transmembrane helix</keyword>
<dbReference type="FunFam" id="3.40.50.300:FF:000221">
    <property type="entry name" value="Multidrug ABC transporter ATP-binding protein"/>
    <property type="match status" value="1"/>
</dbReference>
<evidence type="ECO:0000313" key="16">
    <source>
        <dbReference type="Proteomes" id="UP000295151"/>
    </source>
</evidence>
<dbReference type="PROSITE" id="PS00211">
    <property type="entry name" value="ABC_TRANSPORTER_1"/>
    <property type="match status" value="1"/>
</dbReference>
<dbReference type="InterPro" id="IPR017871">
    <property type="entry name" value="ABC_transporter-like_CS"/>
</dbReference>
<proteinExistence type="inferred from homology"/>
<evidence type="ECO:0000256" key="10">
    <source>
        <dbReference type="ARBA" id="ARBA00023455"/>
    </source>
</evidence>
<evidence type="ECO:0000256" key="11">
    <source>
        <dbReference type="SAM" id="MobiDB-lite"/>
    </source>
</evidence>
<organism evidence="15 16">
    <name type="scientific">Kribbella voronezhensis</name>
    <dbReference type="NCBI Taxonomy" id="2512212"/>
    <lineage>
        <taxon>Bacteria</taxon>
        <taxon>Bacillati</taxon>
        <taxon>Actinomycetota</taxon>
        <taxon>Actinomycetes</taxon>
        <taxon>Propionibacteriales</taxon>
        <taxon>Kribbellaceae</taxon>
        <taxon>Kribbella</taxon>
    </lineage>
</organism>
<evidence type="ECO:0000256" key="1">
    <source>
        <dbReference type="ARBA" id="ARBA00004429"/>
    </source>
</evidence>
<dbReference type="SUPFAM" id="SSF52540">
    <property type="entry name" value="P-loop containing nucleoside triphosphate hydrolases"/>
    <property type="match status" value="1"/>
</dbReference>
<comment type="subcellular location">
    <subcellularLocation>
        <location evidence="1">Cell inner membrane</location>
        <topology evidence="1">Multi-pass membrane protein</topology>
    </subcellularLocation>
</comment>
<name>A0A4R7T6Y9_9ACTN</name>
<feature type="region of interest" description="Disordered" evidence="11">
    <location>
        <begin position="33"/>
        <end position="61"/>
    </location>
</feature>
<evidence type="ECO:0000259" key="14">
    <source>
        <dbReference type="PROSITE" id="PS50929"/>
    </source>
</evidence>
<dbReference type="AlphaFoldDB" id="A0A4R7T6Y9"/>
<dbReference type="InterPro" id="IPR036640">
    <property type="entry name" value="ABC1_TM_sf"/>
</dbReference>
<dbReference type="InterPro" id="IPR011527">
    <property type="entry name" value="ABC1_TM_dom"/>
</dbReference>
<evidence type="ECO:0000256" key="3">
    <source>
        <dbReference type="ARBA" id="ARBA00022475"/>
    </source>
</evidence>
<evidence type="ECO:0000259" key="13">
    <source>
        <dbReference type="PROSITE" id="PS50893"/>
    </source>
</evidence>
<feature type="transmembrane region" description="Helical" evidence="12">
    <location>
        <begin position="119"/>
        <end position="139"/>
    </location>
</feature>